<dbReference type="Proteomes" id="UP000256561">
    <property type="component" value="Unassembled WGS sequence"/>
</dbReference>
<dbReference type="AlphaFoldDB" id="A0A3D8M422"/>
<proteinExistence type="predicted"/>
<gene>
    <name evidence="1" type="ORF">DXV75_14000</name>
</gene>
<comment type="caution">
    <text evidence="1">The sequence shown here is derived from an EMBL/GenBank/DDBJ whole genome shotgun (WGS) entry which is preliminary data.</text>
</comment>
<protein>
    <submittedName>
        <fullName evidence="1">Uncharacterized protein</fullName>
    </submittedName>
</protein>
<dbReference type="EMBL" id="QRHA01000011">
    <property type="protein sequence ID" value="RDV24330.1"/>
    <property type="molecule type" value="Genomic_DNA"/>
</dbReference>
<organism evidence="1 2">
    <name type="scientific">Alteromonas aestuariivivens</name>
    <dbReference type="NCBI Taxonomy" id="1938339"/>
    <lineage>
        <taxon>Bacteria</taxon>
        <taxon>Pseudomonadati</taxon>
        <taxon>Pseudomonadota</taxon>
        <taxon>Gammaproteobacteria</taxon>
        <taxon>Alteromonadales</taxon>
        <taxon>Alteromonadaceae</taxon>
        <taxon>Alteromonas/Salinimonas group</taxon>
        <taxon>Alteromonas</taxon>
    </lineage>
</organism>
<evidence type="ECO:0000313" key="2">
    <source>
        <dbReference type="Proteomes" id="UP000256561"/>
    </source>
</evidence>
<accession>A0A3D8M422</accession>
<reference evidence="2" key="1">
    <citation type="submission" date="2018-08" db="EMBL/GenBank/DDBJ databases">
        <authorList>
            <person name="Zhang J."/>
            <person name="Du Z.-J."/>
        </authorList>
    </citation>
    <scope>NUCLEOTIDE SEQUENCE [LARGE SCALE GENOMIC DNA]</scope>
    <source>
        <strain evidence="2">KCTC 52655</strain>
    </source>
</reference>
<name>A0A3D8M422_9ALTE</name>
<keyword evidence="2" id="KW-1185">Reference proteome</keyword>
<evidence type="ECO:0000313" key="1">
    <source>
        <dbReference type="EMBL" id="RDV24330.1"/>
    </source>
</evidence>
<sequence>MEEDALALNLLLQEDSGMRKAAVTHYEVEFLCPDDNLLGLAAHKNKNRKTGEYVFSDPIRKVLEVYIKKLKADPLVSKDRKGFPKVLFESPQPNRRGLPRANFDESFKRVKNALLEDIKKDSALSVDDIKMELKAVERFTQHRIRDLNDRLFKKINATNGQKEKAVGRTPSDTEKAYEGLTIDEMVQLKNRKHLYIREQFPEYGQAINRLIERWSLQC</sequence>